<name>A0A1Z1MFG0_9FLOR</name>
<keyword evidence="1" id="KW-0812">Transmembrane</keyword>
<feature type="transmembrane region" description="Helical" evidence="1">
    <location>
        <begin position="155"/>
        <end position="181"/>
    </location>
</feature>
<evidence type="ECO:0008006" key="3">
    <source>
        <dbReference type="Google" id="ProtNLM"/>
    </source>
</evidence>
<evidence type="ECO:0000313" key="2">
    <source>
        <dbReference type="EMBL" id="ARW64706.1"/>
    </source>
</evidence>
<keyword evidence="2" id="KW-0150">Chloroplast</keyword>
<dbReference type="PANTHER" id="PTHR30188">
    <property type="entry name" value="ABC TRANSPORTER PERMEASE PROTEIN-RELATED"/>
    <property type="match status" value="1"/>
</dbReference>
<feature type="transmembrane region" description="Helical" evidence="1">
    <location>
        <begin position="193"/>
        <end position="214"/>
    </location>
</feature>
<geneLocation type="chloroplast" evidence="2"/>
<reference evidence="2" key="1">
    <citation type="journal article" date="2017" name="J. Phycol.">
        <title>Analysis of chloroplast genomes and a supermatrix inform reclassification of the Rhodomelaceae (Rhodophyta).</title>
        <authorList>
            <person name="Diaz-Tapia P."/>
            <person name="Maggs C.A."/>
            <person name="West J.A."/>
            <person name="Verbruggen H."/>
        </authorList>
    </citation>
    <scope>NUCLEOTIDE SEQUENCE</scope>
    <source>
        <strain evidence="2">PD852</strain>
    </source>
</reference>
<gene>
    <name evidence="2" type="primary">ycf63</name>
</gene>
<proteinExistence type="predicted"/>
<sequence length="255" mass="28531">MYKFFIRMKLFIQVVASVFNPMILLEMHYNILFDQVALIGPSCLLITGMTSFFISLVLNLQIVKEFLYLNATDLTASILAISFIRELSPVLTSIILIGKTCSFFTSEIATMSVTEQIDSLLVLGINPIRYLILPRVLAVLICLPILNLFSLLTSFISSAFICFVFYSIYPVFFFDSLFYGFFMIDIYKSMLKVLIFGLFISIISCVWGITTSGGSQGVGLSTTSSVITSLVLVFVLNFILSYVMFSTLGSSFEKL</sequence>
<organism evidence="2">
    <name type="scientific">Herposiphonia versicolor</name>
    <dbReference type="NCBI Taxonomy" id="2007163"/>
    <lineage>
        <taxon>Eukaryota</taxon>
        <taxon>Rhodophyta</taxon>
        <taxon>Florideophyceae</taxon>
        <taxon>Rhodymeniophycidae</taxon>
        <taxon>Ceramiales</taxon>
        <taxon>Rhodomelaceae</taxon>
        <taxon>Herposiphonieae</taxon>
        <taxon>Herposiphonia</taxon>
    </lineage>
</organism>
<dbReference type="EMBL" id="MF101434">
    <property type="protein sequence ID" value="ARW64706.1"/>
    <property type="molecule type" value="Genomic_DNA"/>
</dbReference>
<feature type="transmembrane region" description="Helical" evidence="1">
    <location>
        <begin position="130"/>
        <end position="149"/>
    </location>
</feature>
<dbReference type="GO" id="GO:0005548">
    <property type="term" value="F:phospholipid transporter activity"/>
    <property type="evidence" value="ECO:0007669"/>
    <property type="project" value="TreeGrafter"/>
</dbReference>
<dbReference type="GeneID" id="33357803"/>
<dbReference type="GO" id="GO:0043190">
    <property type="term" value="C:ATP-binding cassette (ABC) transporter complex"/>
    <property type="evidence" value="ECO:0007669"/>
    <property type="project" value="InterPro"/>
</dbReference>
<feature type="transmembrane region" description="Helical" evidence="1">
    <location>
        <begin position="38"/>
        <end position="59"/>
    </location>
</feature>
<dbReference type="PANTHER" id="PTHR30188:SF4">
    <property type="entry name" value="PROTEIN TRIGALACTOSYLDIACYLGLYCEROL 1, CHLOROPLASTIC"/>
    <property type="match status" value="1"/>
</dbReference>
<dbReference type="AlphaFoldDB" id="A0A1Z1MFG0"/>
<dbReference type="RefSeq" id="YP_009395726.1">
    <property type="nucleotide sequence ID" value="NC_035279.1"/>
</dbReference>
<protein>
    <recommendedName>
        <fullName evidence="3">ABC transporter permease</fullName>
    </recommendedName>
</protein>
<keyword evidence="2" id="KW-0934">Plastid</keyword>
<accession>A0A1Z1MFG0</accession>
<dbReference type="InterPro" id="IPR030802">
    <property type="entry name" value="Permease_MalE"/>
</dbReference>
<feature type="transmembrane region" description="Helical" evidence="1">
    <location>
        <begin position="12"/>
        <end position="32"/>
    </location>
</feature>
<evidence type="ECO:0000256" key="1">
    <source>
        <dbReference type="SAM" id="Phobius"/>
    </source>
</evidence>
<dbReference type="Pfam" id="PF02405">
    <property type="entry name" value="MlaE"/>
    <property type="match status" value="1"/>
</dbReference>
<keyword evidence="1" id="KW-1133">Transmembrane helix</keyword>
<keyword evidence="1" id="KW-0472">Membrane</keyword>
<feature type="transmembrane region" description="Helical" evidence="1">
    <location>
        <begin position="226"/>
        <end position="245"/>
    </location>
</feature>